<dbReference type="EMBL" id="FVZE01000001">
    <property type="protein sequence ID" value="SLJ86561.1"/>
    <property type="molecule type" value="Genomic_DNA"/>
</dbReference>
<dbReference type="Proteomes" id="UP000190989">
    <property type="component" value="Unassembled WGS sequence"/>
</dbReference>
<keyword evidence="3" id="KW-1185">Reference proteome</keyword>
<sequence>MATQPGDVPANNPPETPVPPAEPNDPGQPAEAPPYSPDFDQPDVGPEEMPPQE</sequence>
<reference evidence="3" key="1">
    <citation type="submission" date="2017-02" db="EMBL/GenBank/DDBJ databases">
        <authorList>
            <person name="Varghese N."/>
            <person name="Submissions S."/>
        </authorList>
    </citation>
    <scope>NUCLEOTIDE SEQUENCE [LARGE SCALE GENOMIC DNA]</scope>
    <source>
        <strain evidence="3">SM117</strain>
    </source>
</reference>
<feature type="region of interest" description="Disordered" evidence="1">
    <location>
        <begin position="1"/>
        <end position="53"/>
    </location>
</feature>
<gene>
    <name evidence="2" type="ORF">SAMN06295987_101284</name>
</gene>
<dbReference type="RefSeq" id="WP_176167931.1">
    <property type="nucleotide sequence ID" value="NZ_FVZE01000001.1"/>
</dbReference>
<proteinExistence type="predicted"/>
<dbReference type="AlphaFoldDB" id="A0A1U6GSP9"/>
<organism evidence="2 3">
    <name type="scientific">Novosphingobium mathurense</name>
    <dbReference type="NCBI Taxonomy" id="428990"/>
    <lineage>
        <taxon>Bacteria</taxon>
        <taxon>Pseudomonadati</taxon>
        <taxon>Pseudomonadota</taxon>
        <taxon>Alphaproteobacteria</taxon>
        <taxon>Sphingomonadales</taxon>
        <taxon>Sphingomonadaceae</taxon>
        <taxon>Novosphingobium</taxon>
    </lineage>
</organism>
<evidence type="ECO:0000313" key="2">
    <source>
        <dbReference type="EMBL" id="SLJ86561.1"/>
    </source>
</evidence>
<name>A0A1U6GSP9_9SPHN</name>
<feature type="compositionally biased region" description="Pro residues" evidence="1">
    <location>
        <begin position="11"/>
        <end position="23"/>
    </location>
</feature>
<evidence type="ECO:0000313" key="3">
    <source>
        <dbReference type="Proteomes" id="UP000190989"/>
    </source>
</evidence>
<accession>A0A1U6GSP9</accession>
<evidence type="ECO:0000256" key="1">
    <source>
        <dbReference type="SAM" id="MobiDB-lite"/>
    </source>
</evidence>
<protein>
    <submittedName>
        <fullName evidence="2">Uncharacterized protein</fullName>
    </submittedName>
</protein>